<keyword evidence="2" id="KW-0472">Membrane</keyword>
<name>A0AA39ZCE0_9PEZI</name>
<keyword evidence="4" id="KW-1185">Reference proteome</keyword>
<feature type="transmembrane region" description="Helical" evidence="2">
    <location>
        <begin position="89"/>
        <end position="108"/>
    </location>
</feature>
<comment type="caution">
    <text evidence="3">The sequence shown here is derived from an EMBL/GenBank/DDBJ whole genome shotgun (WGS) entry which is preliminary data.</text>
</comment>
<feature type="transmembrane region" description="Helical" evidence="2">
    <location>
        <begin position="20"/>
        <end position="43"/>
    </location>
</feature>
<keyword evidence="2" id="KW-1133">Transmembrane helix</keyword>
<proteinExistence type="predicted"/>
<feature type="region of interest" description="Disordered" evidence="1">
    <location>
        <begin position="151"/>
        <end position="172"/>
    </location>
</feature>
<evidence type="ECO:0000313" key="4">
    <source>
        <dbReference type="Proteomes" id="UP001174997"/>
    </source>
</evidence>
<sequence length="197" mass="22205">MSLLTDLINLTLNLTLNLLLLPYHLALYLAHSLLFLPLSLLSWTFYLTSPAAVPILILFCLLFLLPCAIWLVLFLAHNLVNLARLTVRLLLLPFELLWEPFGWLIGVVTESAREARLRTGRGARRARRGPWLAAGSAKRASLWVEGRNDDYDGDNNNNNQGGYTYGGWGSSQVEDPLRGPGARERYLARQRARYSSI</sequence>
<evidence type="ECO:0000256" key="2">
    <source>
        <dbReference type="SAM" id="Phobius"/>
    </source>
</evidence>
<accession>A0AA39ZCE0</accession>
<gene>
    <name evidence="3" type="ORF">QBC41DRAFT_374012</name>
</gene>
<protein>
    <submittedName>
        <fullName evidence="3">Uncharacterized protein</fullName>
    </submittedName>
</protein>
<evidence type="ECO:0000313" key="3">
    <source>
        <dbReference type="EMBL" id="KAK0668383.1"/>
    </source>
</evidence>
<feature type="transmembrane region" description="Helical" evidence="2">
    <location>
        <begin position="55"/>
        <end position="77"/>
    </location>
</feature>
<reference evidence="3" key="1">
    <citation type="submission" date="2023-06" db="EMBL/GenBank/DDBJ databases">
        <title>Genome-scale phylogeny and comparative genomics of the fungal order Sordariales.</title>
        <authorList>
            <consortium name="Lawrence Berkeley National Laboratory"/>
            <person name="Hensen N."/>
            <person name="Bonometti L."/>
            <person name="Westerberg I."/>
            <person name="Brannstrom I.O."/>
            <person name="Guillou S."/>
            <person name="Cros-Aarteil S."/>
            <person name="Calhoun S."/>
            <person name="Haridas S."/>
            <person name="Kuo A."/>
            <person name="Mondo S."/>
            <person name="Pangilinan J."/>
            <person name="Riley R."/>
            <person name="Labutti K."/>
            <person name="Andreopoulos B."/>
            <person name="Lipzen A."/>
            <person name="Chen C."/>
            <person name="Yanf M."/>
            <person name="Daum C."/>
            <person name="Ng V."/>
            <person name="Clum A."/>
            <person name="Steindorff A."/>
            <person name="Ohm R."/>
            <person name="Martin F."/>
            <person name="Silar P."/>
            <person name="Natvig D."/>
            <person name="Lalanne C."/>
            <person name="Gautier V."/>
            <person name="Ament-Velasquez S.L."/>
            <person name="Kruys A."/>
            <person name="Hutchinson M.I."/>
            <person name="Powell A.J."/>
            <person name="Barry K."/>
            <person name="Miller A.N."/>
            <person name="Grigoriev I.V."/>
            <person name="Debuchy R."/>
            <person name="Gladieux P."/>
            <person name="Thoren M.H."/>
            <person name="Johannesson H."/>
        </authorList>
    </citation>
    <scope>NUCLEOTIDE SEQUENCE</scope>
    <source>
        <strain evidence="3">CBS 307.81</strain>
    </source>
</reference>
<dbReference type="EMBL" id="JAULSY010000057">
    <property type="protein sequence ID" value="KAK0668383.1"/>
    <property type="molecule type" value="Genomic_DNA"/>
</dbReference>
<evidence type="ECO:0000256" key="1">
    <source>
        <dbReference type="SAM" id="MobiDB-lite"/>
    </source>
</evidence>
<dbReference type="Proteomes" id="UP001174997">
    <property type="component" value="Unassembled WGS sequence"/>
</dbReference>
<dbReference type="AlphaFoldDB" id="A0AA39ZCE0"/>
<keyword evidence="2" id="KW-0812">Transmembrane</keyword>
<organism evidence="3 4">
    <name type="scientific">Cercophora samala</name>
    <dbReference type="NCBI Taxonomy" id="330535"/>
    <lineage>
        <taxon>Eukaryota</taxon>
        <taxon>Fungi</taxon>
        <taxon>Dikarya</taxon>
        <taxon>Ascomycota</taxon>
        <taxon>Pezizomycotina</taxon>
        <taxon>Sordariomycetes</taxon>
        <taxon>Sordariomycetidae</taxon>
        <taxon>Sordariales</taxon>
        <taxon>Lasiosphaeriaceae</taxon>
        <taxon>Cercophora</taxon>
    </lineage>
</organism>